<name>A0AAI8TR25_MYCME</name>
<organism evidence="1 2">
    <name type="scientific">Mycolicibacterium mageritense</name>
    <name type="common">Mycobacterium mageritense</name>
    <dbReference type="NCBI Taxonomy" id="53462"/>
    <lineage>
        <taxon>Bacteria</taxon>
        <taxon>Bacillati</taxon>
        <taxon>Actinomycetota</taxon>
        <taxon>Actinomycetes</taxon>
        <taxon>Mycobacteriales</taxon>
        <taxon>Mycobacteriaceae</taxon>
        <taxon>Mycolicibacterium</taxon>
    </lineage>
</organism>
<reference evidence="1" key="1">
    <citation type="submission" date="2023-03" db="EMBL/GenBank/DDBJ databases">
        <title>Draft genome sequence of a Mycolicibacterium mageritense strain H4_3_1 isolated from a hybrid biological-inorganic system reactor.</title>
        <authorList>
            <person name="Feng X."/>
            <person name="Kazama D."/>
            <person name="Sato K."/>
            <person name="Kobayashi H."/>
        </authorList>
    </citation>
    <scope>NUCLEOTIDE SEQUENCE</scope>
    <source>
        <strain evidence="1">H4_3_1</strain>
    </source>
</reference>
<dbReference type="PANTHER" id="PTHR43235:SF1">
    <property type="entry name" value="GLUTAMINE AMIDOTRANSFERASE PB2B2.05-RELATED"/>
    <property type="match status" value="1"/>
</dbReference>
<dbReference type="Proteomes" id="UP001241092">
    <property type="component" value="Chromosome"/>
</dbReference>
<dbReference type="AlphaFoldDB" id="A0AAI8TR25"/>
<sequence>MTQRDVDHCSRAPVIGITGRRQPAGPLALPVVRDALVETFFVDYAAAVARAGGLPVLLTMECDPADVVSRIDGLILSGGADVDPRRYGAAPGPHATPAEPLRDEFEHAVLDAAWLRGTPVLGICRGTQLINVNRGGTLVAHLPADSGEAHSYLGYPRNHRSHAVEFVAGSVPHALYGSRIRVNSLHHQAVAAIGSGLTVTGHAPDGVVESIEGLDAPVVGVQWHPEMLDGTDPLFGWLVETARQLSTSDRKQEEDVVIA</sequence>
<dbReference type="GO" id="GO:0033969">
    <property type="term" value="F:gamma-glutamyl-gamma-aminobutyrate hydrolase activity"/>
    <property type="evidence" value="ECO:0007669"/>
    <property type="project" value="TreeGrafter"/>
</dbReference>
<protein>
    <submittedName>
        <fullName evidence="1">Glutamine amidotransferase</fullName>
        <ecNumber evidence="1">2.4.2.-</ecNumber>
    </submittedName>
</protein>
<dbReference type="RefSeq" id="WP_229478026.1">
    <property type="nucleotide sequence ID" value="NZ_AP027452.1"/>
</dbReference>
<dbReference type="CDD" id="cd01745">
    <property type="entry name" value="GATase1_2"/>
    <property type="match status" value="1"/>
</dbReference>
<keyword evidence="1" id="KW-0328">Glycosyltransferase</keyword>
<dbReference type="PROSITE" id="PS51273">
    <property type="entry name" value="GATASE_TYPE_1"/>
    <property type="match status" value="1"/>
</dbReference>
<keyword evidence="1" id="KW-0315">Glutamine amidotransferase</keyword>
<dbReference type="GO" id="GO:0006598">
    <property type="term" value="P:polyamine catabolic process"/>
    <property type="evidence" value="ECO:0007669"/>
    <property type="project" value="TreeGrafter"/>
</dbReference>
<dbReference type="GO" id="GO:0005829">
    <property type="term" value="C:cytosol"/>
    <property type="evidence" value="ECO:0007669"/>
    <property type="project" value="TreeGrafter"/>
</dbReference>
<dbReference type="InterPro" id="IPR011697">
    <property type="entry name" value="Peptidase_C26"/>
</dbReference>
<evidence type="ECO:0000313" key="2">
    <source>
        <dbReference type="Proteomes" id="UP001241092"/>
    </source>
</evidence>
<accession>A0AAI8TR25</accession>
<dbReference type="InterPro" id="IPR044668">
    <property type="entry name" value="PuuD-like"/>
</dbReference>
<dbReference type="PANTHER" id="PTHR43235">
    <property type="entry name" value="GLUTAMINE AMIDOTRANSFERASE PB2B2.05-RELATED"/>
    <property type="match status" value="1"/>
</dbReference>
<dbReference type="EMBL" id="AP027452">
    <property type="protein sequence ID" value="BDY26975.1"/>
    <property type="molecule type" value="Genomic_DNA"/>
</dbReference>
<dbReference type="InterPro" id="IPR029062">
    <property type="entry name" value="Class_I_gatase-like"/>
</dbReference>
<proteinExistence type="predicted"/>
<evidence type="ECO:0000313" key="1">
    <source>
        <dbReference type="EMBL" id="BDY26975.1"/>
    </source>
</evidence>
<dbReference type="SUPFAM" id="SSF52317">
    <property type="entry name" value="Class I glutamine amidotransferase-like"/>
    <property type="match status" value="1"/>
</dbReference>
<dbReference type="Pfam" id="PF07722">
    <property type="entry name" value="Peptidase_C26"/>
    <property type="match status" value="1"/>
</dbReference>
<dbReference type="EC" id="2.4.2.-" evidence="1"/>
<dbReference type="Gene3D" id="3.40.50.880">
    <property type="match status" value="1"/>
</dbReference>
<gene>
    <name evidence="1" type="ORF">hbim_00892</name>
</gene>
<dbReference type="GO" id="GO:0016757">
    <property type="term" value="F:glycosyltransferase activity"/>
    <property type="evidence" value="ECO:0007669"/>
    <property type="project" value="UniProtKB-KW"/>
</dbReference>
<keyword evidence="1" id="KW-0808">Transferase</keyword>